<proteinExistence type="predicted"/>
<comment type="caution">
    <text evidence="5">The sequence shown here is derived from an EMBL/GenBank/DDBJ whole genome shotgun (WGS) entry which is preliminary data.</text>
</comment>
<dbReference type="Gene3D" id="3.40.50.2000">
    <property type="entry name" value="Glycogen Phosphorylase B"/>
    <property type="match status" value="2"/>
</dbReference>
<sequence length="446" mass="49281">MDSLVDTHFIEQAAASPAPGRQGGPRVLVCAHAHPRISKGGAEVAAYELFRRVGAAPGHEAFLLAGARENAYARCGSAITQPFADNEFIYSVEDFDWFNFANHDRRFPGALTSLLHRLSPDIVHFHHYAHFGVEAFLHVRRALPKARIVVTLHEFLAICNHSGQMVKPDTFALCRQSSPVACSKCFPSRDAADFFLRKRYVQHFFRFVDHFISPSAFLAERYAEWGIPREKLSVIENVTALPMPRAVSVAPPAPRRPGTPLRVGFFGQISRLKGIDVLLDAAEILGRDEDAPPVMIEINGDDSSQTEAFRTRFRERMETAGPNVRLNGRYDSDQVDELMAGVDVIVMPSIWWENAPVVIREAIRNRRPVICSDIGGMREKVEHGRTGLHFPVGNAPALAAVLADLARAPERLVALAEGMDAAQAEAETPLASHLRLYEALVEGASL</sequence>
<feature type="domain" description="Glycosyltransferase subfamily 4-like N-terminal" evidence="4">
    <location>
        <begin position="40"/>
        <end position="237"/>
    </location>
</feature>
<evidence type="ECO:0000256" key="2">
    <source>
        <dbReference type="ARBA" id="ARBA00022679"/>
    </source>
</evidence>
<dbReference type="Pfam" id="PF13439">
    <property type="entry name" value="Glyco_transf_4"/>
    <property type="match status" value="1"/>
</dbReference>
<dbReference type="AlphaFoldDB" id="A0A0D6P6S2"/>
<name>A0A0D6P6S2_9PROT</name>
<dbReference type="PANTHER" id="PTHR12526">
    <property type="entry name" value="GLYCOSYLTRANSFERASE"/>
    <property type="match status" value="1"/>
</dbReference>
<organism evidence="5 6">
    <name type="scientific">Acidisphaera rubrifaciens HS-AP3</name>
    <dbReference type="NCBI Taxonomy" id="1231350"/>
    <lineage>
        <taxon>Bacteria</taxon>
        <taxon>Pseudomonadati</taxon>
        <taxon>Pseudomonadota</taxon>
        <taxon>Alphaproteobacteria</taxon>
        <taxon>Acetobacterales</taxon>
        <taxon>Acetobacteraceae</taxon>
        <taxon>Acidisphaera</taxon>
    </lineage>
</organism>
<keyword evidence="1" id="KW-0328">Glycosyltransferase</keyword>
<evidence type="ECO:0000256" key="1">
    <source>
        <dbReference type="ARBA" id="ARBA00022676"/>
    </source>
</evidence>
<dbReference type="RefSeq" id="WP_048860999.1">
    <property type="nucleotide sequence ID" value="NZ_BANB01000220.1"/>
</dbReference>
<dbReference type="SUPFAM" id="SSF53756">
    <property type="entry name" value="UDP-Glycosyltransferase/glycogen phosphorylase"/>
    <property type="match status" value="1"/>
</dbReference>
<keyword evidence="6" id="KW-1185">Reference proteome</keyword>
<evidence type="ECO:0000313" key="5">
    <source>
        <dbReference type="EMBL" id="GAN77041.1"/>
    </source>
</evidence>
<dbReference type="OrthoDB" id="9807414at2"/>
<dbReference type="InterPro" id="IPR001296">
    <property type="entry name" value="Glyco_trans_1"/>
</dbReference>
<dbReference type="GO" id="GO:0016757">
    <property type="term" value="F:glycosyltransferase activity"/>
    <property type="evidence" value="ECO:0007669"/>
    <property type="project" value="UniProtKB-KW"/>
</dbReference>
<accession>A0A0D6P6S2</accession>
<gene>
    <name evidence="5" type="ORF">Asru_0220_17</name>
</gene>
<dbReference type="Proteomes" id="UP000032680">
    <property type="component" value="Unassembled WGS sequence"/>
</dbReference>
<keyword evidence="2 5" id="KW-0808">Transferase</keyword>
<dbReference type="InterPro" id="IPR028098">
    <property type="entry name" value="Glyco_trans_4-like_N"/>
</dbReference>
<protein>
    <submittedName>
        <fullName evidence="5">Glycosyl transferase</fullName>
    </submittedName>
</protein>
<feature type="domain" description="Glycosyl transferase family 1" evidence="3">
    <location>
        <begin position="255"/>
        <end position="414"/>
    </location>
</feature>
<dbReference type="Pfam" id="PF00534">
    <property type="entry name" value="Glycos_transf_1"/>
    <property type="match status" value="1"/>
</dbReference>
<dbReference type="EMBL" id="BANB01000220">
    <property type="protein sequence ID" value="GAN77041.1"/>
    <property type="molecule type" value="Genomic_DNA"/>
</dbReference>
<evidence type="ECO:0000259" key="3">
    <source>
        <dbReference type="Pfam" id="PF00534"/>
    </source>
</evidence>
<evidence type="ECO:0000259" key="4">
    <source>
        <dbReference type="Pfam" id="PF13439"/>
    </source>
</evidence>
<evidence type="ECO:0000313" key="6">
    <source>
        <dbReference type="Proteomes" id="UP000032680"/>
    </source>
</evidence>
<reference evidence="5 6" key="1">
    <citation type="submission" date="2012-11" db="EMBL/GenBank/DDBJ databases">
        <title>Whole genome sequence of Acidisphaera rubrifaciens HS-AP3.</title>
        <authorList>
            <person name="Azuma Y."/>
            <person name="Higashiura N."/>
            <person name="Hirakawa H."/>
            <person name="Matsushita K."/>
        </authorList>
    </citation>
    <scope>NUCLEOTIDE SEQUENCE [LARGE SCALE GENOMIC DNA]</scope>
    <source>
        <strain evidence="5 6">HS-AP3</strain>
    </source>
</reference>
<dbReference type="PANTHER" id="PTHR12526:SF510">
    <property type="entry name" value="D-INOSITOL 3-PHOSPHATE GLYCOSYLTRANSFERASE"/>
    <property type="match status" value="1"/>
</dbReference>